<dbReference type="AlphaFoldDB" id="A0A194XLH6"/>
<comment type="similarity">
    <text evidence="1 2">Belongs to the iron/ascorbate-dependent oxidoreductase family.</text>
</comment>
<dbReference type="GO" id="GO:0044283">
    <property type="term" value="P:small molecule biosynthetic process"/>
    <property type="evidence" value="ECO:0007669"/>
    <property type="project" value="UniProtKB-ARBA"/>
</dbReference>
<dbReference type="PRINTS" id="PR00682">
    <property type="entry name" value="IPNSYNTHASE"/>
</dbReference>
<dbReference type="GO" id="GO:0046872">
    <property type="term" value="F:metal ion binding"/>
    <property type="evidence" value="ECO:0007669"/>
    <property type="project" value="UniProtKB-KW"/>
</dbReference>
<dbReference type="RefSeq" id="XP_018074982.1">
    <property type="nucleotide sequence ID" value="XM_018211662.1"/>
</dbReference>
<accession>A0A194XLH6</accession>
<dbReference type="EMBL" id="KQ947409">
    <property type="protein sequence ID" value="KUJ20627.1"/>
    <property type="molecule type" value="Genomic_DNA"/>
</dbReference>
<dbReference type="GeneID" id="28821388"/>
<dbReference type="OrthoDB" id="288590at2759"/>
<dbReference type="InterPro" id="IPR026992">
    <property type="entry name" value="DIOX_N"/>
</dbReference>
<reference evidence="5 6" key="1">
    <citation type="submission" date="2015-10" db="EMBL/GenBank/DDBJ databases">
        <title>Full genome of DAOMC 229536 Phialocephala scopiformis, a fungal endophyte of spruce producing the potent anti-insectan compound rugulosin.</title>
        <authorList>
            <consortium name="DOE Joint Genome Institute"/>
            <person name="Walker A.K."/>
            <person name="Frasz S.L."/>
            <person name="Seifert K.A."/>
            <person name="Miller J.D."/>
            <person name="Mondo S.J."/>
            <person name="Labutti K."/>
            <person name="Lipzen A."/>
            <person name="Dockter R."/>
            <person name="Kennedy M."/>
            <person name="Grigoriev I.V."/>
            <person name="Spatafora J.W."/>
        </authorList>
    </citation>
    <scope>NUCLEOTIDE SEQUENCE [LARGE SCALE GENOMIC DNA]</scope>
    <source>
        <strain evidence="5 6">CBS 120377</strain>
    </source>
</reference>
<dbReference type="Gene3D" id="2.60.120.330">
    <property type="entry name" value="B-lactam Antibiotic, Isopenicillin N Synthase, Chain"/>
    <property type="match status" value="1"/>
</dbReference>
<dbReference type="Proteomes" id="UP000070700">
    <property type="component" value="Unassembled WGS sequence"/>
</dbReference>
<gene>
    <name evidence="5" type="ORF">LY89DRAFT_640350</name>
</gene>
<organism evidence="5 6">
    <name type="scientific">Mollisia scopiformis</name>
    <name type="common">Conifer needle endophyte fungus</name>
    <name type="synonym">Phialocephala scopiformis</name>
    <dbReference type="NCBI Taxonomy" id="149040"/>
    <lineage>
        <taxon>Eukaryota</taxon>
        <taxon>Fungi</taxon>
        <taxon>Dikarya</taxon>
        <taxon>Ascomycota</taxon>
        <taxon>Pezizomycotina</taxon>
        <taxon>Leotiomycetes</taxon>
        <taxon>Helotiales</taxon>
        <taxon>Mollisiaceae</taxon>
        <taxon>Mollisia</taxon>
    </lineage>
</organism>
<dbReference type="KEGG" id="psco:LY89DRAFT_640350"/>
<dbReference type="PANTHER" id="PTHR47990">
    <property type="entry name" value="2-OXOGLUTARATE (2OG) AND FE(II)-DEPENDENT OXYGENASE SUPERFAMILY PROTEIN-RELATED"/>
    <property type="match status" value="1"/>
</dbReference>
<feature type="region of interest" description="Disordered" evidence="3">
    <location>
        <begin position="317"/>
        <end position="336"/>
    </location>
</feature>
<dbReference type="Pfam" id="PF03171">
    <property type="entry name" value="2OG-FeII_Oxy"/>
    <property type="match status" value="1"/>
</dbReference>
<dbReference type="InterPro" id="IPR050231">
    <property type="entry name" value="Iron_ascorbate_oxido_reductase"/>
</dbReference>
<protein>
    <submittedName>
        <fullName evidence="5">2og-Fe oxygenase family protein</fullName>
    </submittedName>
</protein>
<feature type="compositionally biased region" description="Basic and acidic residues" evidence="3">
    <location>
        <begin position="326"/>
        <end position="336"/>
    </location>
</feature>
<evidence type="ECO:0000256" key="1">
    <source>
        <dbReference type="ARBA" id="ARBA00008056"/>
    </source>
</evidence>
<keyword evidence="2" id="KW-0479">Metal-binding</keyword>
<evidence type="ECO:0000313" key="6">
    <source>
        <dbReference type="Proteomes" id="UP000070700"/>
    </source>
</evidence>
<dbReference type="InterPro" id="IPR044861">
    <property type="entry name" value="IPNS-like_FE2OG_OXY"/>
</dbReference>
<proteinExistence type="inferred from homology"/>
<feature type="domain" description="Fe2OG dioxygenase" evidence="4">
    <location>
        <begin position="186"/>
        <end position="288"/>
    </location>
</feature>
<evidence type="ECO:0000256" key="3">
    <source>
        <dbReference type="SAM" id="MobiDB-lite"/>
    </source>
</evidence>
<keyword evidence="2" id="KW-0560">Oxidoreductase</keyword>
<dbReference type="PROSITE" id="PS51471">
    <property type="entry name" value="FE2OG_OXY"/>
    <property type="match status" value="1"/>
</dbReference>
<sequence>MAAPIPFSVPTIDIAPYLSDPTSPESSQIIEAIKTACTTTGFFQLIGHGIPNTLQDEVFKGSEALFKLPMEEKVKLDRGKSVGASNRGYELIGGQGLQEGTLPDLKEGFYVGQDIPADDPRIQANAFLMGPNLWPSSSLLSELLFKKPMEAYFASMFALALKVLDAIAAGMPYGPKVFDEFCSNDAVASIRLLHYPPDKSNDERQLGAGAHTDFGAITLLLQDQIGGLQVWDYGNEEWKDVKPVPDAYVVNVGDMLQMWTSGVYKSSLHRVVNRSGRDRYSVPFFFDGNVDCVLTPLGGGEVGKRYPTVEEHMRERFGQTYGRGKKREDGEGNFKG</sequence>
<name>A0A194XLH6_MOLSC</name>
<keyword evidence="6" id="KW-1185">Reference proteome</keyword>
<dbReference type="GO" id="GO:0016491">
    <property type="term" value="F:oxidoreductase activity"/>
    <property type="evidence" value="ECO:0007669"/>
    <property type="project" value="UniProtKB-KW"/>
</dbReference>
<keyword evidence="2" id="KW-0408">Iron</keyword>
<dbReference type="InParanoid" id="A0A194XLH6"/>
<dbReference type="InterPro" id="IPR027443">
    <property type="entry name" value="IPNS-like_sf"/>
</dbReference>
<evidence type="ECO:0000259" key="4">
    <source>
        <dbReference type="PROSITE" id="PS51471"/>
    </source>
</evidence>
<dbReference type="Pfam" id="PF14226">
    <property type="entry name" value="DIOX_N"/>
    <property type="match status" value="1"/>
</dbReference>
<evidence type="ECO:0000313" key="5">
    <source>
        <dbReference type="EMBL" id="KUJ20627.1"/>
    </source>
</evidence>
<evidence type="ECO:0000256" key="2">
    <source>
        <dbReference type="RuleBase" id="RU003682"/>
    </source>
</evidence>
<dbReference type="SUPFAM" id="SSF51197">
    <property type="entry name" value="Clavaminate synthase-like"/>
    <property type="match status" value="1"/>
</dbReference>
<dbReference type="InterPro" id="IPR005123">
    <property type="entry name" value="Oxoglu/Fe-dep_dioxygenase_dom"/>
</dbReference>